<name>A0A3B5MX09_9TELE</name>
<dbReference type="STRING" id="32473.ENSXCOP00000026072"/>
<dbReference type="GO" id="GO:0016020">
    <property type="term" value="C:membrane"/>
    <property type="evidence" value="ECO:0007669"/>
    <property type="project" value="UniProtKB-SubCell"/>
</dbReference>
<dbReference type="SUPFAM" id="SSF48726">
    <property type="entry name" value="Immunoglobulin"/>
    <property type="match status" value="1"/>
</dbReference>
<dbReference type="Gene3D" id="2.60.40.10">
    <property type="entry name" value="Immunoglobulins"/>
    <property type="match status" value="1"/>
</dbReference>
<dbReference type="Ensembl" id="ENSXCOT00000026386.1">
    <property type="protein sequence ID" value="ENSXCOP00000026072.1"/>
    <property type="gene ID" value="ENSXCOG00000019477.1"/>
</dbReference>
<evidence type="ECO:0000256" key="3">
    <source>
        <dbReference type="ARBA" id="ARBA00023136"/>
    </source>
</evidence>
<evidence type="ECO:0000256" key="5">
    <source>
        <dbReference type="SAM" id="SignalP"/>
    </source>
</evidence>
<dbReference type="AlphaFoldDB" id="A0A3B5MX09"/>
<dbReference type="Proteomes" id="UP000261380">
    <property type="component" value="Unplaced"/>
</dbReference>
<protein>
    <recommendedName>
        <fullName evidence="8">Immunoglobulin V-set domain-containing protein</fullName>
    </recommendedName>
</protein>
<evidence type="ECO:0000313" key="7">
    <source>
        <dbReference type="Proteomes" id="UP000261380"/>
    </source>
</evidence>
<dbReference type="PANTHER" id="PTHR12080:SF80">
    <property type="entry name" value="IMMUNOGLOBULIN V-SET DOMAIN-CONTAINING PROTEIN"/>
    <property type="match status" value="1"/>
</dbReference>
<organism evidence="6 7">
    <name type="scientific">Xiphophorus couchianus</name>
    <name type="common">Monterrey platyfish</name>
    <dbReference type="NCBI Taxonomy" id="32473"/>
    <lineage>
        <taxon>Eukaryota</taxon>
        <taxon>Metazoa</taxon>
        <taxon>Chordata</taxon>
        <taxon>Craniata</taxon>
        <taxon>Vertebrata</taxon>
        <taxon>Euteleostomi</taxon>
        <taxon>Actinopterygii</taxon>
        <taxon>Neopterygii</taxon>
        <taxon>Teleostei</taxon>
        <taxon>Neoteleostei</taxon>
        <taxon>Acanthomorphata</taxon>
        <taxon>Ovalentaria</taxon>
        <taxon>Atherinomorphae</taxon>
        <taxon>Cyprinodontiformes</taxon>
        <taxon>Poeciliidae</taxon>
        <taxon>Poeciliinae</taxon>
        <taxon>Xiphophorus</taxon>
    </lineage>
</organism>
<keyword evidence="3" id="KW-0472">Membrane</keyword>
<evidence type="ECO:0000256" key="1">
    <source>
        <dbReference type="ARBA" id="ARBA00004370"/>
    </source>
</evidence>
<keyword evidence="4" id="KW-0325">Glycoprotein</keyword>
<feature type="chain" id="PRO_5017386709" description="Immunoglobulin V-set domain-containing protein" evidence="5">
    <location>
        <begin position="27"/>
        <end position="231"/>
    </location>
</feature>
<reference evidence="6" key="1">
    <citation type="submission" date="2025-08" db="UniProtKB">
        <authorList>
            <consortium name="Ensembl"/>
        </authorList>
    </citation>
    <scope>IDENTIFICATION</scope>
</reference>
<sequence>KKKNIWQFFSLVFLLSFCAENRFVRSGSNLLLEAKTTELGENEEFIWKFNTTINLVKFRHGVDPFIKYVQRTVFSTQNYSLLLRNMQHSDTGNYKEIISGLEDKIVAEYTVIVQNPVSPVNLTVTPSDPSYCNFTATCRIKDSQISGSFQCENKTCHLVDQTHLKVSSLKVSVEESSIICNHSNQVSWEKDVKNVSSLCENPPEEKNTTFPYKNVMICTSCFFYLWIIYES</sequence>
<evidence type="ECO:0000256" key="4">
    <source>
        <dbReference type="ARBA" id="ARBA00023180"/>
    </source>
</evidence>
<dbReference type="InterPro" id="IPR036179">
    <property type="entry name" value="Ig-like_dom_sf"/>
</dbReference>
<dbReference type="InterPro" id="IPR015631">
    <property type="entry name" value="CD2/SLAM_rcpt"/>
</dbReference>
<reference evidence="6" key="2">
    <citation type="submission" date="2025-09" db="UniProtKB">
        <authorList>
            <consortium name="Ensembl"/>
        </authorList>
    </citation>
    <scope>IDENTIFICATION</scope>
</reference>
<proteinExistence type="predicted"/>
<keyword evidence="7" id="KW-1185">Reference proteome</keyword>
<feature type="signal peptide" evidence="5">
    <location>
        <begin position="1"/>
        <end position="26"/>
    </location>
</feature>
<accession>A0A3B5MX09</accession>
<dbReference type="GeneTree" id="ENSGT00940000174562"/>
<dbReference type="PANTHER" id="PTHR12080">
    <property type="entry name" value="SIGNALING LYMPHOCYTIC ACTIVATION MOLECULE"/>
    <property type="match status" value="1"/>
</dbReference>
<evidence type="ECO:0000313" key="6">
    <source>
        <dbReference type="Ensembl" id="ENSXCOP00000026072.1"/>
    </source>
</evidence>
<evidence type="ECO:0008006" key="8">
    <source>
        <dbReference type="Google" id="ProtNLM"/>
    </source>
</evidence>
<keyword evidence="2 5" id="KW-0732">Signal</keyword>
<comment type="subcellular location">
    <subcellularLocation>
        <location evidence="1">Membrane</location>
    </subcellularLocation>
</comment>
<evidence type="ECO:0000256" key="2">
    <source>
        <dbReference type="ARBA" id="ARBA00022729"/>
    </source>
</evidence>
<dbReference type="InterPro" id="IPR013783">
    <property type="entry name" value="Ig-like_fold"/>
</dbReference>